<dbReference type="PANTHER" id="PTHR46696">
    <property type="entry name" value="P450, PUTATIVE (EUROFUNG)-RELATED"/>
    <property type="match status" value="1"/>
</dbReference>
<dbReference type="InterPro" id="IPR002397">
    <property type="entry name" value="Cyt_P450_B"/>
</dbReference>
<dbReference type="SUPFAM" id="SSF48264">
    <property type="entry name" value="Cytochrome P450"/>
    <property type="match status" value="1"/>
</dbReference>
<keyword evidence="2" id="KW-0479">Metal-binding</keyword>
<evidence type="ECO:0000256" key="1">
    <source>
        <dbReference type="ARBA" id="ARBA00010617"/>
    </source>
</evidence>
<dbReference type="Gene3D" id="1.10.630.10">
    <property type="entry name" value="Cytochrome P450"/>
    <property type="match status" value="1"/>
</dbReference>
<evidence type="ECO:0000313" key="3">
    <source>
        <dbReference type="EMBL" id="MFC5828758.1"/>
    </source>
</evidence>
<dbReference type="PANTHER" id="PTHR46696:SF4">
    <property type="entry name" value="BIOTIN BIOSYNTHESIS CYTOCHROME P450"/>
    <property type="match status" value="1"/>
</dbReference>
<reference evidence="4" key="1">
    <citation type="journal article" date="2019" name="Int. J. Syst. Evol. Microbiol.">
        <title>The Global Catalogue of Microorganisms (GCM) 10K type strain sequencing project: providing services to taxonomists for standard genome sequencing and annotation.</title>
        <authorList>
            <consortium name="The Broad Institute Genomics Platform"/>
            <consortium name="The Broad Institute Genome Sequencing Center for Infectious Disease"/>
            <person name="Wu L."/>
            <person name="Ma J."/>
        </authorList>
    </citation>
    <scope>NUCLEOTIDE SEQUENCE [LARGE SCALE GENOMIC DNA]</scope>
    <source>
        <strain evidence="4">CCUG 53903</strain>
    </source>
</reference>
<dbReference type="Pfam" id="PF00067">
    <property type="entry name" value="p450"/>
    <property type="match status" value="1"/>
</dbReference>
<dbReference type="RefSeq" id="WP_379518258.1">
    <property type="nucleotide sequence ID" value="NZ_JBHSPA010000040.1"/>
</dbReference>
<sequence length="406" mass="44552">MPTRTLAKPSEAGNLNLADPRTHAENDLTEVWRWMRATEPVYWHPPVGAAPGFWVATRHRDVASIYFDNKRFTSEKGNVLSTLLQGGDSAAGVMMAVTDGRRHAEIRRILLRAFSPRALSGVVENLEKTTQGLLQDIVSAGGGDFADEVAAHIPLATICDLLGVPSSDRASLLEWTKAALSAEGPDQSAADIWQARNDILGYFETLARQRRRRPGTDAVSVLASSMVNGRPLSMEEVVSNCYSLILGGDETSRLSMSSAVLAFIEHPDQWAAWKRGEVETSDAVEEILRWTTPAMHFGRTALEDVEVGGRLIRAGDIVTLWNNSANRDEEVFPDPFRFDLSRSGNKHISFGYGPHFCLGAYLGRAEIAALLTGLRSLVTEVELNGRPRWIYSNLLSGMSSLPVHLS</sequence>
<keyword evidence="2" id="KW-0408">Iron</keyword>
<dbReference type="InterPro" id="IPR017972">
    <property type="entry name" value="Cyt_P450_CS"/>
</dbReference>
<keyword evidence="2" id="KW-0560">Oxidoreductase</keyword>
<protein>
    <submittedName>
        <fullName evidence="3">Cytochrome P450</fullName>
    </submittedName>
</protein>
<dbReference type="PRINTS" id="PR00359">
    <property type="entry name" value="BP450"/>
</dbReference>
<dbReference type="InterPro" id="IPR001128">
    <property type="entry name" value="Cyt_P450"/>
</dbReference>
<organism evidence="3 4">
    <name type="scientific">Nonomuraea insulae</name>
    <dbReference type="NCBI Taxonomy" id="1616787"/>
    <lineage>
        <taxon>Bacteria</taxon>
        <taxon>Bacillati</taxon>
        <taxon>Actinomycetota</taxon>
        <taxon>Actinomycetes</taxon>
        <taxon>Streptosporangiales</taxon>
        <taxon>Streptosporangiaceae</taxon>
        <taxon>Nonomuraea</taxon>
    </lineage>
</organism>
<evidence type="ECO:0000313" key="4">
    <source>
        <dbReference type="Proteomes" id="UP001596058"/>
    </source>
</evidence>
<accession>A0ABW1CV23</accession>
<dbReference type="Proteomes" id="UP001596058">
    <property type="component" value="Unassembled WGS sequence"/>
</dbReference>
<dbReference type="CDD" id="cd11033">
    <property type="entry name" value="CYP142-like"/>
    <property type="match status" value="1"/>
</dbReference>
<keyword evidence="2" id="KW-0349">Heme</keyword>
<keyword evidence="2" id="KW-0503">Monooxygenase</keyword>
<keyword evidence="4" id="KW-1185">Reference proteome</keyword>
<comment type="caution">
    <text evidence="3">The sequence shown here is derived from an EMBL/GenBank/DDBJ whole genome shotgun (WGS) entry which is preliminary data.</text>
</comment>
<evidence type="ECO:0000256" key="2">
    <source>
        <dbReference type="RuleBase" id="RU000461"/>
    </source>
</evidence>
<name>A0ABW1CV23_9ACTN</name>
<gene>
    <name evidence="3" type="ORF">ACFPZ3_33240</name>
</gene>
<comment type="similarity">
    <text evidence="1 2">Belongs to the cytochrome P450 family.</text>
</comment>
<proteinExistence type="inferred from homology"/>
<dbReference type="PROSITE" id="PS00086">
    <property type="entry name" value="CYTOCHROME_P450"/>
    <property type="match status" value="1"/>
</dbReference>
<dbReference type="EMBL" id="JBHSPA010000040">
    <property type="protein sequence ID" value="MFC5828758.1"/>
    <property type="molecule type" value="Genomic_DNA"/>
</dbReference>
<dbReference type="InterPro" id="IPR036396">
    <property type="entry name" value="Cyt_P450_sf"/>
</dbReference>